<reference evidence="9 10" key="1">
    <citation type="submission" date="2020-06" db="EMBL/GenBank/DDBJ databases">
        <authorList>
            <consortium name="Wellcome Sanger Institute Data Sharing"/>
        </authorList>
    </citation>
    <scope>NUCLEOTIDE SEQUENCE [LARGE SCALE GENOMIC DNA]</scope>
</reference>
<evidence type="ECO:0000313" key="9">
    <source>
        <dbReference type="Ensembl" id="ENSDCDP00010039726.1"/>
    </source>
</evidence>
<evidence type="ECO:0000313" key="10">
    <source>
        <dbReference type="Proteomes" id="UP000694580"/>
    </source>
</evidence>
<gene>
    <name evidence="9" type="primary">VPS52</name>
</gene>
<comment type="subcellular location">
    <subcellularLocation>
        <location evidence="1">Golgi apparatus</location>
        <location evidence="1">trans-Golgi network</location>
    </subcellularLocation>
</comment>
<dbReference type="GO" id="GO:0042147">
    <property type="term" value="P:retrograde transport, endosome to Golgi"/>
    <property type="evidence" value="ECO:0007669"/>
    <property type="project" value="TreeGrafter"/>
</dbReference>
<sequence length="656" mass="75899">MEHALVTVFRAPRELPDSDVVSPINLGDLDLTTDEFILDEVDLHIQANLEDDLVKEALKMVNRMEGMLSGFQSDLSSISSEIQTLQQQSVSMNMRLKNRQAVRSQLSQLVDELVVPKTMILVILESPVTEQEFLEQLHELNKKINFAKELSFRETLACSDIQDNVDRLKIKAVTKIREFIVQKIYSFRKPMTNYQIPQNTLLKYRFFYQFLLANERTVAKELRDEYVDTMSKIYYSYFKSYSGRLLKVQYEDVADKDDLMGVEDTAKKDILSYRNTIFTLGQRGAVLSPAELEGPILVPHTAQRGDNRYPYETLFRSQHYALLDNGCREYLFLSDFFMVAGNSALDLFNSIMGKTLGMFLKNMSTYLSDCYDSIAVFLCIHVILRFKAITAKRNIPALDKYWEAVLELLWPRFELILEMNIQSIRSTDPQKLGVLDTRPHYITRRYAEFSSTIVSINQTFPNERTNTLLGQLQVEVENFVLKMAAEFPSRKDQLIFLINNYDMMLSVLMERATDDSKEVEGFQQLLMARTQEFIEEILSSPFGGMIAFVKESEALMERGQLDKLKNDEVRITQLVRGFSSTWKQSVESLSQDVMRSFTNFKNGTSIIQGALTQLIQYYHGFHKVLNQPTFRSLTVRSELINLHHLMVEVKKHKPNF</sequence>
<dbReference type="Pfam" id="PF20655">
    <property type="entry name" value="Vps52_C"/>
    <property type="match status" value="1"/>
</dbReference>
<dbReference type="InterPro" id="IPR048361">
    <property type="entry name" value="Vps52_C"/>
</dbReference>
<dbReference type="InterPro" id="IPR048319">
    <property type="entry name" value="Vps52_CC"/>
</dbReference>
<reference evidence="9" key="2">
    <citation type="submission" date="2025-08" db="UniProtKB">
        <authorList>
            <consortium name="Ensembl"/>
        </authorList>
    </citation>
    <scope>IDENTIFICATION</scope>
</reference>
<reference evidence="9" key="3">
    <citation type="submission" date="2025-09" db="UniProtKB">
        <authorList>
            <consortium name="Ensembl"/>
        </authorList>
    </citation>
    <scope>IDENTIFICATION</scope>
</reference>
<dbReference type="GO" id="GO:0006896">
    <property type="term" value="P:Golgi to vacuole transport"/>
    <property type="evidence" value="ECO:0007669"/>
    <property type="project" value="TreeGrafter"/>
</dbReference>
<dbReference type="Pfam" id="PF04129">
    <property type="entry name" value="Vps52_CC"/>
    <property type="match status" value="1"/>
</dbReference>
<feature type="domain" description="Vps52 C-terminal" evidence="8">
    <location>
        <begin position="228"/>
        <end position="534"/>
    </location>
</feature>
<name>A0AAY4D5W7_9TELE</name>
<dbReference type="GO" id="GO:0007041">
    <property type="term" value="P:lysosomal transport"/>
    <property type="evidence" value="ECO:0007669"/>
    <property type="project" value="TreeGrafter"/>
</dbReference>
<evidence type="ECO:0000256" key="1">
    <source>
        <dbReference type="ARBA" id="ARBA00004601"/>
    </source>
</evidence>
<dbReference type="AlphaFoldDB" id="A0AAY4D5W7"/>
<accession>A0AAY4D5W7</accession>
<evidence type="ECO:0000259" key="7">
    <source>
        <dbReference type="Pfam" id="PF04129"/>
    </source>
</evidence>
<keyword evidence="5" id="KW-0653">Protein transport</keyword>
<dbReference type="GO" id="GO:0019905">
    <property type="term" value="F:syntaxin binding"/>
    <property type="evidence" value="ECO:0007669"/>
    <property type="project" value="TreeGrafter"/>
</dbReference>
<proteinExistence type="inferred from homology"/>
<dbReference type="Proteomes" id="UP000694580">
    <property type="component" value="Chromosome 20"/>
</dbReference>
<dbReference type="GO" id="GO:0005829">
    <property type="term" value="C:cytosol"/>
    <property type="evidence" value="ECO:0007669"/>
    <property type="project" value="GOC"/>
</dbReference>
<dbReference type="InterPro" id="IPR007258">
    <property type="entry name" value="Vps52"/>
</dbReference>
<keyword evidence="4" id="KW-0813">Transport</keyword>
<dbReference type="GO" id="GO:0032456">
    <property type="term" value="P:endocytic recycling"/>
    <property type="evidence" value="ECO:0007669"/>
    <property type="project" value="TreeGrafter"/>
</dbReference>
<evidence type="ECO:0000256" key="4">
    <source>
        <dbReference type="ARBA" id="ARBA00022448"/>
    </source>
</evidence>
<dbReference type="PANTHER" id="PTHR14190:SF7">
    <property type="entry name" value="VACUOLAR PROTEIN SORTING-ASSOCIATED PROTEIN 52 HOMOLOG"/>
    <property type="match status" value="1"/>
</dbReference>
<dbReference type="GO" id="GO:0000938">
    <property type="term" value="C:GARP complex"/>
    <property type="evidence" value="ECO:0007669"/>
    <property type="project" value="TreeGrafter"/>
</dbReference>
<evidence type="ECO:0000256" key="2">
    <source>
        <dbReference type="ARBA" id="ARBA00008180"/>
    </source>
</evidence>
<evidence type="ECO:0000256" key="3">
    <source>
        <dbReference type="ARBA" id="ARBA00017083"/>
    </source>
</evidence>
<dbReference type="Ensembl" id="ENSDCDT00010049511.1">
    <property type="protein sequence ID" value="ENSDCDP00010039726.1"/>
    <property type="gene ID" value="ENSDCDG00010025440.1"/>
</dbReference>
<dbReference type="GeneTree" id="ENSGT00390000008815"/>
<dbReference type="GO" id="GO:0015031">
    <property type="term" value="P:protein transport"/>
    <property type="evidence" value="ECO:0007669"/>
    <property type="project" value="UniProtKB-KW"/>
</dbReference>
<dbReference type="PANTHER" id="PTHR14190">
    <property type="entry name" value="SUPPRESSOR OF ACTIN MUTATIONS 2/VACUOLAR PROTEIN SORTING 52"/>
    <property type="match status" value="1"/>
</dbReference>
<feature type="domain" description="Vps52 coiled-coil" evidence="7">
    <location>
        <begin position="57"/>
        <end position="211"/>
    </location>
</feature>
<comment type="similarity">
    <text evidence="2">Belongs to the VPS52 family.</text>
</comment>
<evidence type="ECO:0000259" key="8">
    <source>
        <dbReference type="Pfam" id="PF20655"/>
    </source>
</evidence>
<keyword evidence="10" id="KW-1185">Reference proteome</keyword>
<organism evidence="9 10">
    <name type="scientific">Denticeps clupeoides</name>
    <name type="common">denticle herring</name>
    <dbReference type="NCBI Taxonomy" id="299321"/>
    <lineage>
        <taxon>Eukaryota</taxon>
        <taxon>Metazoa</taxon>
        <taxon>Chordata</taxon>
        <taxon>Craniata</taxon>
        <taxon>Vertebrata</taxon>
        <taxon>Euteleostomi</taxon>
        <taxon>Actinopterygii</taxon>
        <taxon>Neopterygii</taxon>
        <taxon>Teleostei</taxon>
        <taxon>Clupei</taxon>
        <taxon>Clupeiformes</taxon>
        <taxon>Denticipitoidei</taxon>
        <taxon>Denticipitidae</taxon>
        <taxon>Denticeps</taxon>
    </lineage>
</organism>
<keyword evidence="6" id="KW-0333">Golgi apparatus</keyword>
<evidence type="ECO:0000256" key="6">
    <source>
        <dbReference type="ARBA" id="ARBA00023034"/>
    </source>
</evidence>
<evidence type="ECO:0000256" key="5">
    <source>
        <dbReference type="ARBA" id="ARBA00022927"/>
    </source>
</evidence>
<protein>
    <recommendedName>
        <fullName evidence="3">Vacuolar protein sorting-associated protein 52 homolog</fullName>
    </recommendedName>
</protein>